<name>A0ABV7D4K4_9PROT</name>
<dbReference type="Gene3D" id="3.40.1610.10">
    <property type="entry name" value="CV3147-like domain"/>
    <property type="match status" value="1"/>
</dbReference>
<dbReference type="Pfam" id="PF06032">
    <property type="entry name" value="S-Me-THD_N"/>
    <property type="match status" value="1"/>
</dbReference>
<dbReference type="Gene3D" id="2.40.390.10">
    <property type="entry name" value="CV3147-like"/>
    <property type="match status" value="1"/>
</dbReference>
<organism evidence="3 4">
    <name type="scientific">Kordiimonas pumila</name>
    <dbReference type="NCBI Taxonomy" id="2161677"/>
    <lineage>
        <taxon>Bacteria</taxon>
        <taxon>Pseudomonadati</taxon>
        <taxon>Pseudomonadota</taxon>
        <taxon>Alphaproteobacteria</taxon>
        <taxon>Kordiimonadales</taxon>
        <taxon>Kordiimonadaceae</taxon>
        <taxon>Kordiimonas</taxon>
    </lineage>
</organism>
<evidence type="ECO:0000313" key="3">
    <source>
        <dbReference type="EMBL" id="MFC3051958.1"/>
    </source>
</evidence>
<dbReference type="InterPro" id="IPR010318">
    <property type="entry name" value="S-Me-THD_N"/>
</dbReference>
<gene>
    <name evidence="3" type="ORF">ACFOKA_08575</name>
</gene>
<evidence type="ECO:0000259" key="2">
    <source>
        <dbReference type="Pfam" id="PF20906"/>
    </source>
</evidence>
<accession>A0ABV7D4K4</accession>
<feature type="domain" description="S-Me-THD N-terminal" evidence="1">
    <location>
        <begin position="7"/>
        <end position="162"/>
    </location>
</feature>
<dbReference type="InterPro" id="IPR027479">
    <property type="entry name" value="S-Me-THD_N_sf"/>
</dbReference>
<dbReference type="InterPro" id="IPR048350">
    <property type="entry name" value="S-Me-THD-like_C"/>
</dbReference>
<dbReference type="Pfam" id="PF20906">
    <property type="entry name" value="S-Me-THD_C"/>
    <property type="match status" value="1"/>
</dbReference>
<proteinExistence type="predicted"/>
<dbReference type="RefSeq" id="WP_194215374.1">
    <property type="nucleotide sequence ID" value="NZ_CP061205.1"/>
</dbReference>
<dbReference type="SUPFAM" id="SSF160991">
    <property type="entry name" value="CV3147-like"/>
    <property type="match status" value="1"/>
</dbReference>
<keyword evidence="4" id="KW-1185">Reference proteome</keyword>
<dbReference type="EMBL" id="JBHRSL010000006">
    <property type="protein sequence ID" value="MFC3051958.1"/>
    <property type="molecule type" value="Genomic_DNA"/>
</dbReference>
<dbReference type="Proteomes" id="UP001595444">
    <property type="component" value="Unassembled WGS sequence"/>
</dbReference>
<protein>
    <submittedName>
        <fullName evidence="3">DUF917 domain-containing protein</fullName>
    </submittedName>
</protein>
<comment type="caution">
    <text evidence="3">The sequence shown here is derived from an EMBL/GenBank/DDBJ whole genome shotgun (WGS) entry which is preliminary data.</text>
</comment>
<evidence type="ECO:0000259" key="1">
    <source>
        <dbReference type="Pfam" id="PF06032"/>
    </source>
</evidence>
<evidence type="ECO:0000313" key="4">
    <source>
        <dbReference type="Proteomes" id="UP001595444"/>
    </source>
</evidence>
<reference evidence="4" key="1">
    <citation type="journal article" date="2019" name="Int. J. Syst. Evol. Microbiol.">
        <title>The Global Catalogue of Microorganisms (GCM) 10K type strain sequencing project: providing services to taxonomists for standard genome sequencing and annotation.</title>
        <authorList>
            <consortium name="The Broad Institute Genomics Platform"/>
            <consortium name="The Broad Institute Genome Sequencing Center for Infectious Disease"/>
            <person name="Wu L."/>
            <person name="Ma J."/>
        </authorList>
    </citation>
    <scope>NUCLEOTIDE SEQUENCE [LARGE SCALE GENOMIC DNA]</scope>
    <source>
        <strain evidence="4">KCTC 62164</strain>
    </source>
</reference>
<feature type="domain" description="S-Me-THD-like C-terminal" evidence="2">
    <location>
        <begin position="166"/>
        <end position="358"/>
    </location>
</feature>
<sequence length="362" mass="38565">MKFDKKSLEDFARGAAFLGTGGGGDPYIGRLLAQQAIAEYGAPEIIDADSLDDDALILPIAMLGAPTVLAEKAACGDDIDLALKRLSEELGRKPDALIPIEIGGINSTLPIMAAARAGLPLVNADGMGRAFPEIQMVSFNVYGCSATPLAVVDEHMNSVIVRASSAQKAESLVRAIAVSMGMSVMISCYPLSGKQVKAYAVKNTLSLATGIGQAIADGRKTGSPIEALLGFLKTTEYYRHCKVLFDGKITDLRRETTRGFSIGHCIMTELNGSGREMSVEFQNENLVARIDGTVCAIVPDLICIVDRETAEPLPTEALKYGQRVKVIGASVPPIMRTPEALNVFGPQAFGINEPFTPIEEFK</sequence>
<dbReference type="InterPro" id="IPR024071">
    <property type="entry name" value="S-Me-THD_C_sf"/>
</dbReference>